<dbReference type="PANTHER" id="PTHR43581">
    <property type="entry name" value="ATP/GTP PHOSPHATASE"/>
    <property type="match status" value="1"/>
</dbReference>
<keyword evidence="3" id="KW-1185">Reference proteome</keyword>
<dbReference type="EMBL" id="ASRX01000029">
    <property type="protein sequence ID" value="EYF04830.1"/>
    <property type="molecule type" value="Genomic_DNA"/>
</dbReference>
<dbReference type="SUPFAM" id="SSF52540">
    <property type="entry name" value="P-loop containing nucleoside triphosphate hydrolases"/>
    <property type="match status" value="1"/>
</dbReference>
<dbReference type="PANTHER" id="PTHR43581:SF4">
    <property type="entry name" value="ATP_GTP PHOSPHATASE"/>
    <property type="match status" value="1"/>
</dbReference>
<dbReference type="InterPro" id="IPR003959">
    <property type="entry name" value="ATPase_AAA_core"/>
</dbReference>
<proteinExistence type="predicted"/>
<dbReference type="GO" id="GO:0016887">
    <property type="term" value="F:ATP hydrolysis activity"/>
    <property type="evidence" value="ECO:0007669"/>
    <property type="project" value="InterPro"/>
</dbReference>
<reference evidence="2 3" key="1">
    <citation type="submission" date="2013-05" db="EMBL/GenBank/DDBJ databases">
        <title>Genome assembly of Chondromyces apiculatus DSM 436.</title>
        <authorList>
            <person name="Sharma G."/>
            <person name="Khatri I."/>
            <person name="Kaur C."/>
            <person name="Mayilraj S."/>
            <person name="Subramanian S."/>
        </authorList>
    </citation>
    <scope>NUCLEOTIDE SEQUENCE [LARGE SCALE GENOMIC DNA]</scope>
    <source>
        <strain evidence="2 3">DSM 436</strain>
    </source>
</reference>
<dbReference type="Proteomes" id="UP000019678">
    <property type="component" value="Unassembled WGS sequence"/>
</dbReference>
<accession>A0A017T7P2</accession>
<evidence type="ECO:0000259" key="1">
    <source>
        <dbReference type="Pfam" id="PF13304"/>
    </source>
</evidence>
<dbReference type="AlphaFoldDB" id="A0A017T7P2"/>
<name>A0A017T7P2_9BACT</name>
<dbReference type="CDD" id="cd00267">
    <property type="entry name" value="ABC_ATPase"/>
    <property type="match status" value="1"/>
</dbReference>
<dbReference type="Gene3D" id="3.40.50.300">
    <property type="entry name" value="P-loop containing nucleotide triphosphate hydrolases"/>
    <property type="match status" value="1"/>
</dbReference>
<dbReference type="eggNOG" id="COG4637">
    <property type="taxonomic scope" value="Bacteria"/>
</dbReference>
<dbReference type="InterPro" id="IPR051396">
    <property type="entry name" value="Bact_Antivir_Def_Nuclease"/>
</dbReference>
<feature type="domain" description="ATPase AAA-type core" evidence="1">
    <location>
        <begin position="55"/>
        <end position="154"/>
    </location>
</feature>
<dbReference type="GO" id="GO:0005524">
    <property type="term" value="F:ATP binding"/>
    <property type="evidence" value="ECO:0007669"/>
    <property type="project" value="InterPro"/>
</dbReference>
<dbReference type="STRING" id="1192034.CAP_3856"/>
<evidence type="ECO:0000313" key="2">
    <source>
        <dbReference type="EMBL" id="EYF04830.1"/>
    </source>
</evidence>
<evidence type="ECO:0000313" key="3">
    <source>
        <dbReference type="Proteomes" id="UP000019678"/>
    </source>
</evidence>
<dbReference type="Pfam" id="PF13304">
    <property type="entry name" value="AAA_21"/>
    <property type="match status" value="1"/>
</dbReference>
<gene>
    <name evidence="2" type="ORF">CAP_3856</name>
</gene>
<organism evidence="2 3">
    <name type="scientific">Chondromyces apiculatus DSM 436</name>
    <dbReference type="NCBI Taxonomy" id="1192034"/>
    <lineage>
        <taxon>Bacteria</taxon>
        <taxon>Pseudomonadati</taxon>
        <taxon>Myxococcota</taxon>
        <taxon>Polyangia</taxon>
        <taxon>Polyangiales</taxon>
        <taxon>Polyangiaceae</taxon>
        <taxon>Chondromyces</taxon>
    </lineage>
</organism>
<comment type="caution">
    <text evidence="2">The sequence shown here is derived from an EMBL/GenBank/DDBJ whole genome shotgun (WGS) entry which is preliminary data.</text>
</comment>
<protein>
    <recommendedName>
        <fullName evidence="1">ATPase AAA-type core domain-containing protein</fullName>
    </recommendedName>
</protein>
<dbReference type="InterPro" id="IPR027417">
    <property type="entry name" value="P-loop_NTPase"/>
</dbReference>
<sequence length="216" mass="24037">MDALRNGGAGAEGDERLDPTGKNLFIVLRNWKAAPRRFSDSFAWVLRHAKRAFPGIIDDIEFDPPVGQVVPTRFYKPGASAALPMHRAPDGLLVGLLHLTAVASAREGTVIAIEEMENQLHPHAIRKLLAAMREIADERRLTILLTTHSPVLMNEFRDHPDQFYVMEPGREVLPVSLDKIHDPEWLAHFQLGDLYDRLEFGAPRAEGAEAPKTQGG</sequence>